<dbReference type="SUPFAM" id="SSF49464">
    <property type="entry name" value="Carboxypeptidase regulatory domain-like"/>
    <property type="match status" value="1"/>
</dbReference>
<dbReference type="Proteomes" id="UP000600363">
    <property type="component" value="Unassembled WGS sequence"/>
</dbReference>
<dbReference type="RefSeq" id="WP_276624251.1">
    <property type="nucleotide sequence ID" value="NZ_DUIH01000011.1"/>
</dbReference>
<keyword evidence="1" id="KW-1133">Transmembrane helix</keyword>
<accession>A0A832VZN2</accession>
<evidence type="ECO:0000313" key="3">
    <source>
        <dbReference type="Proteomes" id="UP000600363"/>
    </source>
</evidence>
<dbReference type="Pfam" id="PF13620">
    <property type="entry name" value="CarboxypepD_reg"/>
    <property type="match status" value="1"/>
</dbReference>
<keyword evidence="1" id="KW-0472">Membrane</keyword>
<feature type="transmembrane region" description="Helical" evidence="1">
    <location>
        <begin position="133"/>
        <end position="150"/>
    </location>
</feature>
<name>A0A832VZN2_9EURY</name>
<dbReference type="Gene3D" id="2.60.40.1120">
    <property type="entry name" value="Carboxypeptidase-like, regulatory domain"/>
    <property type="match status" value="1"/>
</dbReference>
<keyword evidence="1" id="KW-0812">Transmembrane</keyword>
<dbReference type="GO" id="GO:0004180">
    <property type="term" value="F:carboxypeptidase activity"/>
    <property type="evidence" value="ECO:0007669"/>
    <property type="project" value="UniProtKB-KW"/>
</dbReference>
<keyword evidence="2" id="KW-0121">Carboxypeptidase</keyword>
<dbReference type="EMBL" id="DUIH01000011">
    <property type="protein sequence ID" value="HIH69515.1"/>
    <property type="molecule type" value="Genomic_DNA"/>
</dbReference>
<dbReference type="InterPro" id="IPR008969">
    <property type="entry name" value="CarboxyPept-like_regulatory"/>
</dbReference>
<protein>
    <submittedName>
        <fullName evidence="2">Carboxypeptidase regulatory-like domain-containing protein</fullName>
    </submittedName>
</protein>
<keyword evidence="2" id="KW-0378">Hydrolase</keyword>
<reference evidence="2" key="1">
    <citation type="journal article" date="2020" name="bioRxiv">
        <title>A rank-normalized archaeal taxonomy based on genome phylogeny resolves widespread incomplete and uneven classifications.</title>
        <authorList>
            <person name="Rinke C."/>
            <person name="Chuvochina M."/>
            <person name="Mussig A.J."/>
            <person name="Chaumeil P.-A."/>
            <person name="Waite D.W."/>
            <person name="Whitman W.B."/>
            <person name="Parks D.H."/>
            <person name="Hugenholtz P."/>
        </authorList>
    </citation>
    <scope>NUCLEOTIDE SEQUENCE</scope>
    <source>
        <strain evidence="2">UBA12518</strain>
    </source>
</reference>
<comment type="caution">
    <text evidence="2">The sequence shown here is derived from an EMBL/GenBank/DDBJ whole genome shotgun (WGS) entry which is preliminary data.</text>
</comment>
<organism evidence="2 3">
    <name type="scientific">Methermicoccus shengliensis</name>
    <dbReference type="NCBI Taxonomy" id="660064"/>
    <lineage>
        <taxon>Archaea</taxon>
        <taxon>Methanobacteriati</taxon>
        <taxon>Methanobacteriota</taxon>
        <taxon>Stenosarchaea group</taxon>
        <taxon>Methanomicrobia</taxon>
        <taxon>Methanosarcinales</taxon>
        <taxon>Methermicoccaceae</taxon>
        <taxon>Methermicoccus</taxon>
    </lineage>
</organism>
<dbReference type="AlphaFoldDB" id="A0A832VZN2"/>
<proteinExistence type="predicted"/>
<evidence type="ECO:0000256" key="1">
    <source>
        <dbReference type="SAM" id="Phobius"/>
    </source>
</evidence>
<evidence type="ECO:0000313" key="2">
    <source>
        <dbReference type="EMBL" id="HIH69515.1"/>
    </source>
</evidence>
<gene>
    <name evidence="2" type="ORF">HA299_02670</name>
</gene>
<sequence length="153" mass="16674">VATTVATTIFADRTSVYAGEQVNISVFYHDPAGRWSPLPGAEVLVGERTFITDADGRLTLTLDEPGTYDIVATKDGFATSEKFTLRVLPTPSGKPTPERNLRNPRMLEMGDVFQQQDSPAQPLSQPPARPPTTPAFGIIASFMALLIVVLRRM</sequence>
<feature type="non-terminal residue" evidence="2">
    <location>
        <position position="1"/>
    </location>
</feature>
<keyword evidence="2" id="KW-0645">Protease</keyword>